<dbReference type="RefSeq" id="WP_260561022.1">
    <property type="nucleotide sequence ID" value="NZ_BAABEC010000009.1"/>
</dbReference>
<gene>
    <name evidence="1" type="ORF">N0D28_03620</name>
</gene>
<evidence type="ECO:0000313" key="2">
    <source>
        <dbReference type="Proteomes" id="UP001060261"/>
    </source>
</evidence>
<keyword evidence="2" id="KW-1185">Reference proteome</keyword>
<proteinExistence type="predicted"/>
<evidence type="ECO:0000313" key="1">
    <source>
        <dbReference type="EMBL" id="UWX64761.1"/>
    </source>
</evidence>
<protein>
    <recommendedName>
        <fullName evidence="3">DUF2190 family protein</fullName>
    </recommendedName>
</protein>
<name>A0ABY5YKU4_9DEIO</name>
<accession>A0ABY5YKU4</accession>
<organism evidence="1 2">
    <name type="scientific">Deinococcus rubellus</name>
    <dbReference type="NCBI Taxonomy" id="1889240"/>
    <lineage>
        <taxon>Bacteria</taxon>
        <taxon>Thermotogati</taxon>
        <taxon>Deinococcota</taxon>
        <taxon>Deinococci</taxon>
        <taxon>Deinococcales</taxon>
        <taxon>Deinococcaceae</taxon>
        <taxon>Deinococcus</taxon>
    </lineage>
</organism>
<reference evidence="1" key="1">
    <citation type="submission" date="2022-09" db="EMBL/GenBank/DDBJ databases">
        <title>genome sequence of Deinococcus rubellus.</title>
        <authorList>
            <person name="Srinivasan S."/>
        </authorList>
    </citation>
    <scope>NUCLEOTIDE SEQUENCE</scope>
    <source>
        <strain evidence="1">Ant6</strain>
    </source>
</reference>
<sequence length="123" mass="12437">MKNVKHRAHTGGAVTPALMVVAGVKSGDLVPLGAAGLYGVATTDRATTANINVGLSAQGLIDGQAALILPGIILTLAVPAASLSAFADYAKVYRSAAGAYTAVNTDLWVGYRLNATTLALRSN</sequence>
<dbReference type="Proteomes" id="UP001060261">
    <property type="component" value="Chromosome"/>
</dbReference>
<dbReference type="EMBL" id="CP104213">
    <property type="protein sequence ID" value="UWX64761.1"/>
    <property type="molecule type" value="Genomic_DNA"/>
</dbReference>
<evidence type="ECO:0008006" key="3">
    <source>
        <dbReference type="Google" id="ProtNLM"/>
    </source>
</evidence>